<organism evidence="2 3">
    <name type="scientific">Hydrogenophaga borbori</name>
    <dbReference type="NCBI Taxonomy" id="2294117"/>
    <lineage>
        <taxon>Bacteria</taxon>
        <taxon>Pseudomonadati</taxon>
        <taxon>Pseudomonadota</taxon>
        <taxon>Betaproteobacteria</taxon>
        <taxon>Burkholderiales</taxon>
        <taxon>Comamonadaceae</taxon>
        <taxon>Hydrogenophaga</taxon>
    </lineage>
</organism>
<gene>
    <name evidence="2" type="ORF">DY262_02745</name>
</gene>
<dbReference type="Pfam" id="PF18588">
    <property type="entry name" value="WcbI"/>
    <property type="match status" value="1"/>
</dbReference>
<dbReference type="AlphaFoldDB" id="A0A372EQG0"/>
<sequence>MAPPAPRHPLDFRFGAQGPKARTVLVYGNCQTPYLARMLSALDDLNDDYRFVAALNHAQPGDAQALPVADEDLHNVALLLRQHEMAPGNPALQAIEARLPPGCPVITFPSYLLNCLWPFECAEPRERHDPAYPTWKRYPTGDLVALEIAETGLSGPIAVAAYMDLSARRMPDLQRRLEDDLDLMRLFDGHCDVRIADHVVANFRDQHMFWTRGHMSAAAMRELARRVADQARRVIGGQAQRAELCLDAAMDFEGMGGVQMPVHPLVADALKLSYCPPDRTYQWATQQWTFYEYIERYIAYDTSW</sequence>
<dbReference type="EMBL" id="QVLS01000001">
    <property type="protein sequence ID" value="RFP82756.1"/>
    <property type="molecule type" value="Genomic_DNA"/>
</dbReference>
<dbReference type="Gene3D" id="3.40.50.12080">
    <property type="match status" value="2"/>
</dbReference>
<name>A0A372EQG0_9BURK</name>
<comment type="caution">
    <text evidence="2">The sequence shown here is derived from an EMBL/GenBank/DDBJ whole genome shotgun (WGS) entry which is preliminary data.</text>
</comment>
<dbReference type="Proteomes" id="UP000261931">
    <property type="component" value="Unassembled WGS sequence"/>
</dbReference>
<evidence type="ECO:0000313" key="3">
    <source>
        <dbReference type="Proteomes" id="UP000261931"/>
    </source>
</evidence>
<protein>
    <recommendedName>
        <fullName evidence="1">Polysaccharide biosynthesis enzyme WcbI domain-containing protein</fullName>
    </recommendedName>
</protein>
<proteinExistence type="predicted"/>
<evidence type="ECO:0000313" key="2">
    <source>
        <dbReference type="EMBL" id="RFP82756.1"/>
    </source>
</evidence>
<keyword evidence="3" id="KW-1185">Reference proteome</keyword>
<feature type="domain" description="Polysaccharide biosynthesis enzyme WcbI" evidence="1">
    <location>
        <begin position="24"/>
        <end position="229"/>
    </location>
</feature>
<accession>A0A372EQG0</accession>
<reference evidence="2 3" key="1">
    <citation type="submission" date="2018-08" db="EMBL/GenBank/DDBJ databases">
        <title>Hydrogenophaga sp. LA-38 isolated from sludge.</title>
        <authorList>
            <person name="Im W.-T."/>
        </authorList>
    </citation>
    <scope>NUCLEOTIDE SEQUENCE [LARGE SCALE GENOMIC DNA]</scope>
    <source>
        <strain evidence="2 3">LA-38</strain>
    </source>
</reference>
<dbReference type="InterPro" id="IPR041307">
    <property type="entry name" value="WcbI"/>
</dbReference>
<evidence type="ECO:0000259" key="1">
    <source>
        <dbReference type="Pfam" id="PF18588"/>
    </source>
</evidence>